<dbReference type="PANTHER" id="PTHR44170">
    <property type="entry name" value="PROTEIN SIDEKICK"/>
    <property type="match status" value="1"/>
</dbReference>
<evidence type="ECO:0000313" key="7">
    <source>
        <dbReference type="Proteomes" id="UP001054945"/>
    </source>
</evidence>
<dbReference type="CDD" id="cd00063">
    <property type="entry name" value="FN3"/>
    <property type="match status" value="2"/>
</dbReference>
<dbReference type="SMART" id="SM00060">
    <property type="entry name" value="FN3"/>
    <property type="match status" value="1"/>
</dbReference>
<dbReference type="SMART" id="SM00408">
    <property type="entry name" value="IGc2"/>
    <property type="match status" value="1"/>
</dbReference>
<evidence type="ECO:0000313" key="6">
    <source>
        <dbReference type="EMBL" id="GIY23928.1"/>
    </source>
</evidence>
<feature type="region of interest" description="Disordered" evidence="3">
    <location>
        <begin position="150"/>
        <end position="169"/>
    </location>
</feature>
<dbReference type="Proteomes" id="UP001054945">
    <property type="component" value="Unassembled WGS sequence"/>
</dbReference>
<organism evidence="6 7">
    <name type="scientific">Caerostris extrusa</name>
    <name type="common">Bark spider</name>
    <name type="synonym">Caerostris bankana</name>
    <dbReference type="NCBI Taxonomy" id="172846"/>
    <lineage>
        <taxon>Eukaryota</taxon>
        <taxon>Metazoa</taxon>
        <taxon>Ecdysozoa</taxon>
        <taxon>Arthropoda</taxon>
        <taxon>Chelicerata</taxon>
        <taxon>Arachnida</taxon>
        <taxon>Araneae</taxon>
        <taxon>Araneomorphae</taxon>
        <taxon>Entelegynae</taxon>
        <taxon>Araneoidea</taxon>
        <taxon>Araneidae</taxon>
        <taxon>Caerostris</taxon>
    </lineage>
</organism>
<dbReference type="InterPro" id="IPR036179">
    <property type="entry name" value="Ig-like_dom_sf"/>
</dbReference>
<keyword evidence="2" id="KW-1015">Disulfide bond</keyword>
<dbReference type="Pfam" id="PF00041">
    <property type="entry name" value="fn3"/>
    <property type="match status" value="1"/>
</dbReference>
<evidence type="ECO:0000256" key="2">
    <source>
        <dbReference type="ARBA" id="ARBA00023157"/>
    </source>
</evidence>
<feature type="compositionally biased region" description="Basic and acidic residues" evidence="3">
    <location>
        <begin position="150"/>
        <end position="159"/>
    </location>
</feature>
<evidence type="ECO:0000256" key="1">
    <source>
        <dbReference type="ARBA" id="ARBA00022737"/>
    </source>
</evidence>
<dbReference type="PROSITE" id="PS50835">
    <property type="entry name" value="IG_LIKE"/>
    <property type="match status" value="1"/>
</dbReference>
<evidence type="ECO:0000259" key="5">
    <source>
        <dbReference type="PROSITE" id="PS50853"/>
    </source>
</evidence>
<feature type="domain" description="Ig-like" evidence="4">
    <location>
        <begin position="25"/>
        <end position="104"/>
    </location>
</feature>
<gene>
    <name evidence="6" type="primary">Dscam2_11</name>
    <name evidence="6" type="ORF">CEXT_419191</name>
</gene>
<dbReference type="SUPFAM" id="SSF48726">
    <property type="entry name" value="Immunoglobulin"/>
    <property type="match status" value="1"/>
</dbReference>
<keyword evidence="7" id="KW-1185">Reference proteome</keyword>
<dbReference type="InterPro" id="IPR003599">
    <property type="entry name" value="Ig_sub"/>
</dbReference>
<dbReference type="PROSITE" id="PS50853">
    <property type="entry name" value="FN3"/>
    <property type="match status" value="1"/>
</dbReference>
<dbReference type="Pfam" id="PF07679">
    <property type="entry name" value="I-set"/>
    <property type="match status" value="1"/>
</dbReference>
<dbReference type="InterPro" id="IPR003598">
    <property type="entry name" value="Ig_sub2"/>
</dbReference>
<dbReference type="SMART" id="SM00409">
    <property type="entry name" value="IG"/>
    <property type="match status" value="1"/>
</dbReference>
<proteinExistence type="predicted"/>
<evidence type="ECO:0000256" key="3">
    <source>
        <dbReference type="SAM" id="MobiDB-lite"/>
    </source>
</evidence>
<sequence length="374" mass="41434">MNVSYVVWKFNNWLIFNITHSQAQLVLRCDVSGDIPLTINWAKANRNLPLISEDRIKIQEDSSLENSSSSVIIRNTAAEDTGLYICTARNTYGQSQATIRLKVNNQQLPLNFQVSEIWCKSVRLKWKQPYNGNSPLKYYIIRYKRKDSPVKPTETKVPDSPELCGDPRPASERHLQFSRDSCERRTQEPAVPPPRCTPPLARKEDFYYLGSLLPWTSGTGISSAFPSVTRGCLTVLRSLCLSPTKSLPVSLSLAHPGLEASASREYEVCGLQESSSYTVVVQAMTSAGIGPASEPVLVKTSYGGTEFSSPTSLLFYSITSPVLLQNSTNIPAFPISLAKDEFLTSRSYSSFDAIQESSSLLAPTKESKRSSMSH</sequence>
<dbReference type="EMBL" id="BPLR01008332">
    <property type="protein sequence ID" value="GIY23928.1"/>
    <property type="molecule type" value="Genomic_DNA"/>
</dbReference>
<comment type="caution">
    <text evidence="6">The sequence shown here is derived from an EMBL/GenBank/DDBJ whole genome shotgun (WGS) entry which is preliminary data.</text>
</comment>
<dbReference type="InterPro" id="IPR007110">
    <property type="entry name" value="Ig-like_dom"/>
</dbReference>
<dbReference type="InterPro" id="IPR036116">
    <property type="entry name" value="FN3_sf"/>
</dbReference>
<keyword evidence="1" id="KW-0677">Repeat</keyword>
<dbReference type="GO" id="GO:0030154">
    <property type="term" value="P:cell differentiation"/>
    <property type="evidence" value="ECO:0007669"/>
    <property type="project" value="UniProtKB-ARBA"/>
</dbReference>
<dbReference type="GO" id="GO:0009653">
    <property type="term" value="P:anatomical structure morphogenesis"/>
    <property type="evidence" value="ECO:0007669"/>
    <property type="project" value="UniProtKB-ARBA"/>
</dbReference>
<dbReference type="InterPro" id="IPR013098">
    <property type="entry name" value="Ig_I-set"/>
</dbReference>
<feature type="domain" description="Fibronectin type-III" evidence="5">
    <location>
        <begin position="108"/>
        <end position="200"/>
    </location>
</feature>
<dbReference type="GO" id="GO:0098609">
    <property type="term" value="P:cell-cell adhesion"/>
    <property type="evidence" value="ECO:0007669"/>
    <property type="project" value="TreeGrafter"/>
</dbReference>
<evidence type="ECO:0000259" key="4">
    <source>
        <dbReference type="PROSITE" id="PS50835"/>
    </source>
</evidence>
<protein>
    <submittedName>
        <fullName evidence="6">Down syndrome cell adhesion molecule-like protein Dscam2</fullName>
    </submittedName>
</protein>
<dbReference type="InterPro" id="IPR003961">
    <property type="entry name" value="FN3_dom"/>
</dbReference>
<name>A0AAV4RVN3_CAEEX</name>
<dbReference type="PANTHER" id="PTHR44170:SF56">
    <property type="entry name" value="FIBRONECTIN TYPE-III DOMAIN-CONTAINING PROTEIN"/>
    <property type="match status" value="1"/>
</dbReference>
<dbReference type="AlphaFoldDB" id="A0AAV4RVN3"/>
<reference evidence="6 7" key="1">
    <citation type="submission" date="2021-06" db="EMBL/GenBank/DDBJ databases">
        <title>Caerostris extrusa draft genome.</title>
        <authorList>
            <person name="Kono N."/>
            <person name="Arakawa K."/>
        </authorList>
    </citation>
    <scope>NUCLEOTIDE SEQUENCE [LARGE SCALE GENOMIC DNA]</scope>
</reference>
<dbReference type="SUPFAM" id="SSF49265">
    <property type="entry name" value="Fibronectin type III"/>
    <property type="match status" value="1"/>
</dbReference>
<accession>A0AAV4RVN3</accession>
<dbReference type="Gene3D" id="2.60.40.10">
    <property type="entry name" value="Immunoglobulins"/>
    <property type="match status" value="3"/>
</dbReference>
<dbReference type="InterPro" id="IPR013783">
    <property type="entry name" value="Ig-like_fold"/>
</dbReference>